<dbReference type="OrthoDB" id="7771330at2759"/>
<sequence length="278" mass="30122">MAKIENTSIMFLKIAIIALAAFNTASAGDDVWTGFVASWSANTSSHFYQLPQTLESAQNQGWTDISGVEQPDGVTALGYEGDFRFVILYSTENGSAIGVEVAIPAVDVDGTGQPMEYANISAVTTKVVGGVECYTVTAYFYIDETSGARELWFLEKDGLHKIPTNASLINSEMGYYKGNCIPTMGNHYYRITTTTECSSLYPWFILHEGENVIGFGFEGLGTASSSERVWWESIPPTTTSASLPSDEPACLSSATLSYGLTSLHVWLVDQPQNLTCSS</sequence>
<feature type="signal peptide" evidence="1">
    <location>
        <begin position="1"/>
        <end position="27"/>
    </location>
</feature>
<evidence type="ECO:0000313" key="3">
    <source>
        <dbReference type="RefSeq" id="XP_015520814.2"/>
    </source>
</evidence>
<protein>
    <submittedName>
        <fullName evidence="3">Uncharacterized protein LOC107225025</fullName>
    </submittedName>
</protein>
<reference evidence="3" key="1">
    <citation type="submission" date="2025-08" db="UniProtKB">
        <authorList>
            <consortium name="RefSeq"/>
        </authorList>
    </citation>
    <scope>IDENTIFICATION</scope>
    <source>
        <tissue evidence="3">Thorax and Abdomen</tissue>
    </source>
</reference>
<dbReference type="AlphaFoldDB" id="A0A6J0C325"/>
<proteinExistence type="predicted"/>
<organism evidence="3">
    <name type="scientific">Neodiprion lecontei</name>
    <name type="common">Redheaded pine sawfly</name>
    <dbReference type="NCBI Taxonomy" id="441921"/>
    <lineage>
        <taxon>Eukaryota</taxon>
        <taxon>Metazoa</taxon>
        <taxon>Ecdysozoa</taxon>
        <taxon>Arthropoda</taxon>
        <taxon>Hexapoda</taxon>
        <taxon>Insecta</taxon>
        <taxon>Pterygota</taxon>
        <taxon>Neoptera</taxon>
        <taxon>Endopterygota</taxon>
        <taxon>Hymenoptera</taxon>
        <taxon>Tenthredinoidea</taxon>
        <taxon>Diprionidae</taxon>
        <taxon>Diprioninae</taxon>
        <taxon>Neodiprion</taxon>
    </lineage>
</organism>
<dbReference type="KEGG" id="nlo:107225025"/>
<evidence type="ECO:0000256" key="1">
    <source>
        <dbReference type="SAM" id="SignalP"/>
    </source>
</evidence>
<keyword evidence="1" id="KW-0732">Signal</keyword>
<dbReference type="GeneID" id="107225025"/>
<dbReference type="Proteomes" id="UP000829291">
    <property type="component" value="Chromosome 7"/>
</dbReference>
<keyword evidence="2" id="KW-1185">Reference proteome</keyword>
<dbReference type="InParanoid" id="A0A6J0C325"/>
<feature type="chain" id="PRO_5047432570" evidence="1">
    <location>
        <begin position="28"/>
        <end position="278"/>
    </location>
</feature>
<gene>
    <name evidence="3" type="primary">LOC107225025</name>
</gene>
<dbReference type="RefSeq" id="XP_015520814.2">
    <property type="nucleotide sequence ID" value="XM_015665328.2"/>
</dbReference>
<accession>A0A6J0C325</accession>
<name>A0A6J0C325_NEOLC</name>
<evidence type="ECO:0000313" key="2">
    <source>
        <dbReference type="Proteomes" id="UP000829291"/>
    </source>
</evidence>